<proteinExistence type="predicted"/>
<feature type="region of interest" description="Disordered" evidence="1">
    <location>
        <begin position="1"/>
        <end position="83"/>
    </location>
</feature>
<reference evidence="2" key="1">
    <citation type="submission" date="2013-08" db="EMBL/GenBank/DDBJ databases">
        <title>Comparison of modified E. coli strains.</title>
        <authorList>
            <person name="Juergensen J."/>
            <person name="Bonge A."/>
            <person name="Streit W.R."/>
        </authorList>
    </citation>
    <scope>NUCLEOTIDE SEQUENCE</scope>
</reference>
<protein>
    <submittedName>
        <fullName evidence="2">Uncharacterized protein</fullName>
    </submittedName>
</protein>
<feature type="compositionally biased region" description="Basic and acidic residues" evidence="1">
    <location>
        <begin position="134"/>
        <end position="163"/>
    </location>
</feature>
<name>A0A0H3U7A9_9BACT</name>
<dbReference type="AlphaFoldDB" id="A0A0H3U7A9"/>
<sequence>MHRPRPAARRRHRESNGGEGHLVESPAVPRRRSVGVPRGLAESRQAARDVQGYRRRLRVGEEAPDPHRVGHRYPLRRGGFRDAGWETRKDGALVHACGSAADGDRGQRGSPRAVGPAQSVPGQARRRRGRRLRRPDPGRRRPAREPGPRRRSRQELRRDHEGRQGLQEHAAALRHDAAAVAPGR</sequence>
<feature type="compositionally biased region" description="Basic residues" evidence="1">
    <location>
        <begin position="1"/>
        <end position="13"/>
    </location>
</feature>
<feature type="compositionally biased region" description="Basic and acidic residues" evidence="1">
    <location>
        <begin position="58"/>
        <end position="68"/>
    </location>
</feature>
<dbReference type="EMBL" id="KF540227">
    <property type="protein sequence ID" value="AIF26355.1"/>
    <property type="molecule type" value="Genomic_DNA"/>
</dbReference>
<feature type="compositionally biased region" description="Basic residues" evidence="1">
    <location>
        <begin position="124"/>
        <end position="133"/>
    </location>
</feature>
<organism evidence="2">
    <name type="scientific">uncultured bacterium fosmid pJB190D12_contig II</name>
    <dbReference type="NCBI Taxonomy" id="1478060"/>
    <lineage>
        <taxon>Bacteria</taxon>
        <taxon>environmental samples</taxon>
    </lineage>
</organism>
<evidence type="ECO:0000256" key="1">
    <source>
        <dbReference type="SAM" id="MobiDB-lite"/>
    </source>
</evidence>
<accession>A0A0H3U7A9</accession>
<feature type="region of interest" description="Disordered" evidence="1">
    <location>
        <begin position="98"/>
        <end position="184"/>
    </location>
</feature>
<evidence type="ECO:0000313" key="2">
    <source>
        <dbReference type="EMBL" id="AIF26355.1"/>
    </source>
</evidence>